<organism evidence="2 3">
    <name type="scientific">Fusarium flagelliforme</name>
    <dbReference type="NCBI Taxonomy" id="2675880"/>
    <lineage>
        <taxon>Eukaryota</taxon>
        <taxon>Fungi</taxon>
        <taxon>Dikarya</taxon>
        <taxon>Ascomycota</taxon>
        <taxon>Pezizomycotina</taxon>
        <taxon>Sordariomycetes</taxon>
        <taxon>Hypocreomycetidae</taxon>
        <taxon>Hypocreales</taxon>
        <taxon>Nectriaceae</taxon>
        <taxon>Fusarium</taxon>
        <taxon>Fusarium incarnatum-equiseti species complex</taxon>
    </lineage>
</organism>
<feature type="region of interest" description="Disordered" evidence="1">
    <location>
        <begin position="140"/>
        <end position="160"/>
    </location>
</feature>
<proteinExistence type="predicted"/>
<accession>A0A395MWV3</accession>
<dbReference type="AlphaFoldDB" id="A0A395MWV3"/>
<reference evidence="2 3" key="1">
    <citation type="journal article" date="2018" name="PLoS Pathog.">
        <title>Evolution of structural diversity of trichothecenes, a family of toxins produced by plant pathogenic and entomopathogenic fungi.</title>
        <authorList>
            <person name="Proctor R.H."/>
            <person name="McCormick S.P."/>
            <person name="Kim H.S."/>
            <person name="Cardoza R.E."/>
            <person name="Stanley A.M."/>
            <person name="Lindo L."/>
            <person name="Kelly A."/>
            <person name="Brown D.W."/>
            <person name="Lee T."/>
            <person name="Vaughan M.M."/>
            <person name="Alexander N.J."/>
            <person name="Busman M."/>
            <person name="Gutierrez S."/>
        </authorList>
    </citation>
    <scope>NUCLEOTIDE SEQUENCE [LARGE SCALE GENOMIC DNA]</scope>
    <source>
        <strain evidence="2 3">NRRL 13405</strain>
    </source>
</reference>
<comment type="caution">
    <text evidence="2">The sequence shown here is derived from an EMBL/GenBank/DDBJ whole genome shotgun (WGS) entry which is preliminary data.</text>
</comment>
<sequence length="160" mass="18068">MDQRINLDINNEAENIETLDPSNTIILEGTALDDGWVIGKQTGSTEHANIYSVTHKGHDDDSDVTYEARSYDFDSLSPQVKSNRARAIRRLSCRTVLSTTWNGLRVVIYRTGAVTRGKKEKPKVLQGDIVIGPEDMLVVERARKSPKQKTTRQQESDRLR</sequence>
<evidence type="ECO:0000313" key="2">
    <source>
        <dbReference type="EMBL" id="RFN52401.1"/>
    </source>
</evidence>
<evidence type="ECO:0000256" key="1">
    <source>
        <dbReference type="SAM" id="MobiDB-lite"/>
    </source>
</evidence>
<dbReference type="EMBL" id="PXXK01000067">
    <property type="protein sequence ID" value="RFN52401.1"/>
    <property type="molecule type" value="Genomic_DNA"/>
</dbReference>
<protein>
    <submittedName>
        <fullName evidence="2">Uncharacterized protein</fullName>
    </submittedName>
</protein>
<name>A0A395MWV3_9HYPO</name>
<keyword evidence="3" id="KW-1185">Reference proteome</keyword>
<gene>
    <name evidence="2" type="ORF">FIE12Z_3332</name>
</gene>
<evidence type="ECO:0000313" key="3">
    <source>
        <dbReference type="Proteomes" id="UP000265631"/>
    </source>
</evidence>
<dbReference type="Proteomes" id="UP000265631">
    <property type="component" value="Unassembled WGS sequence"/>
</dbReference>